<name>A0A916XNV0_9BURK</name>
<dbReference type="AlphaFoldDB" id="A0A916XNV0"/>
<feature type="transmembrane region" description="Helical" evidence="1">
    <location>
        <begin position="54"/>
        <end position="72"/>
    </location>
</feature>
<organism evidence="2 3">
    <name type="scientific">Undibacterium terreum</name>
    <dbReference type="NCBI Taxonomy" id="1224302"/>
    <lineage>
        <taxon>Bacteria</taxon>
        <taxon>Pseudomonadati</taxon>
        <taxon>Pseudomonadota</taxon>
        <taxon>Betaproteobacteria</taxon>
        <taxon>Burkholderiales</taxon>
        <taxon>Oxalobacteraceae</taxon>
        <taxon>Undibacterium</taxon>
    </lineage>
</organism>
<keyword evidence="1" id="KW-0812">Transmembrane</keyword>
<evidence type="ECO:0000256" key="1">
    <source>
        <dbReference type="SAM" id="Phobius"/>
    </source>
</evidence>
<proteinExistence type="predicted"/>
<protein>
    <submittedName>
        <fullName evidence="2">Uncharacterized protein</fullName>
    </submittedName>
</protein>
<sequence>MKNLIEKICSDRRTIALAGLYCSSLLCWSVFYFWGADWLASTLDHPADEIQYRGLVVVVGWSIVRTILIWNGDDILSNWIDRER</sequence>
<reference evidence="2" key="1">
    <citation type="journal article" date="2014" name="Int. J. Syst. Evol. Microbiol.">
        <title>Complete genome sequence of Corynebacterium casei LMG S-19264T (=DSM 44701T), isolated from a smear-ripened cheese.</title>
        <authorList>
            <consortium name="US DOE Joint Genome Institute (JGI-PGF)"/>
            <person name="Walter F."/>
            <person name="Albersmeier A."/>
            <person name="Kalinowski J."/>
            <person name="Ruckert C."/>
        </authorList>
    </citation>
    <scope>NUCLEOTIDE SEQUENCE</scope>
    <source>
        <strain evidence="2">CGMCC 1.10998</strain>
    </source>
</reference>
<dbReference type="RefSeq" id="WP_188567757.1">
    <property type="nucleotide sequence ID" value="NZ_BMED01000004.1"/>
</dbReference>
<gene>
    <name evidence="2" type="ORF">GCM10011396_38600</name>
</gene>
<dbReference type="Proteomes" id="UP000637423">
    <property type="component" value="Unassembled WGS sequence"/>
</dbReference>
<keyword evidence="1" id="KW-0472">Membrane</keyword>
<evidence type="ECO:0000313" key="3">
    <source>
        <dbReference type="Proteomes" id="UP000637423"/>
    </source>
</evidence>
<reference evidence="2" key="2">
    <citation type="submission" date="2020-09" db="EMBL/GenBank/DDBJ databases">
        <authorList>
            <person name="Sun Q."/>
            <person name="Zhou Y."/>
        </authorList>
    </citation>
    <scope>NUCLEOTIDE SEQUENCE</scope>
    <source>
        <strain evidence="2">CGMCC 1.10998</strain>
    </source>
</reference>
<keyword evidence="3" id="KW-1185">Reference proteome</keyword>
<feature type="transmembrane region" description="Helical" evidence="1">
    <location>
        <begin position="15"/>
        <end position="34"/>
    </location>
</feature>
<accession>A0A916XNV0</accession>
<comment type="caution">
    <text evidence="2">The sequence shown here is derived from an EMBL/GenBank/DDBJ whole genome shotgun (WGS) entry which is preliminary data.</text>
</comment>
<keyword evidence="1" id="KW-1133">Transmembrane helix</keyword>
<evidence type="ECO:0000313" key="2">
    <source>
        <dbReference type="EMBL" id="GGC87647.1"/>
    </source>
</evidence>
<dbReference type="EMBL" id="BMED01000004">
    <property type="protein sequence ID" value="GGC87647.1"/>
    <property type="molecule type" value="Genomic_DNA"/>
</dbReference>